<evidence type="ECO:0000256" key="6">
    <source>
        <dbReference type="ARBA" id="ARBA00023235"/>
    </source>
</evidence>
<keyword evidence="10" id="KW-1185">Reference proteome</keyword>
<reference evidence="9 10" key="1">
    <citation type="submission" date="2020-03" db="EMBL/GenBank/DDBJ databases">
        <title>Sphingomonas sp. nov., isolated from fish.</title>
        <authorList>
            <person name="Hyun D.-W."/>
            <person name="Bae J.-W."/>
        </authorList>
    </citation>
    <scope>NUCLEOTIDE SEQUENCE [LARGE SCALE GENOMIC DNA]</scope>
    <source>
        <strain evidence="9 10">HDW15C</strain>
    </source>
</reference>
<dbReference type="Gene3D" id="1.10.132.120">
    <property type="match status" value="1"/>
</dbReference>
<evidence type="ECO:0000256" key="5">
    <source>
        <dbReference type="ARBA" id="ARBA00023125"/>
    </source>
</evidence>
<feature type="domain" description="DNA topoisomerase I catalytic core eukaryotic-type" evidence="7">
    <location>
        <begin position="81"/>
        <end position="291"/>
    </location>
</feature>
<keyword evidence="4" id="KW-0799">Topoisomerase</keyword>
<keyword evidence="5" id="KW-0238">DNA-binding</keyword>
<dbReference type="KEGG" id="ssin:G7078_07995"/>
<dbReference type="GO" id="GO:0003677">
    <property type="term" value="F:DNA binding"/>
    <property type="evidence" value="ECO:0007669"/>
    <property type="project" value="UniProtKB-KW"/>
</dbReference>
<proteinExistence type="inferred from homology"/>
<keyword evidence="6 9" id="KW-0413">Isomerase</keyword>
<dbReference type="EMBL" id="CP049871">
    <property type="protein sequence ID" value="QIL02729.1"/>
    <property type="molecule type" value="Genomic_DNA"/>
</dbReference>
<name>A0A6G7ZP86_9SPHN</name>
<evidence type="ECO:0000313" key="10">
    <source>
        <dbReference type="Proteomes" id="UP000502502"/>
    </source>
</evidence>
<dbReference type="RefSeq" id="WP_166094836.1">
    <property type="nucleotide sequence ID" value="NZ_CP049871.1"/>
</dbReference>
<evidence type="ECO:0000313" key="9">
    <source>
        <dbReference type="EMBL" id="QIL02729.1"/>
    </source>
</evidence>
<dbReference type="Gene3D" id="3.90.15.10">
    <property type="entry name" value="Topoisomerase I, Chain A, domain 3"/>
    <property type="match status" value="1"/>
</dbReference>
<dbReference type="InterPro" id="IPR013500">
    <property type="entry name" value="TopoI_cat_euk"/>
</dbReference>
<dbReference type="InterPro" id="IPR001631">
    <property type="entry name" value="TopoI"/>
</dbReference>
<evidence type="ECO:0000256" key="1">
    <source>
        <dbReference type="ARBA" id="ARBA00000213"/>
    </source>
</evidence>
<dbReference type="SUPFAM" id="SSF56349">
    <property type="entry name" value="DNA breaking-rejoining enzymes"/>
    <property type="match status" value="1"/>
</dbReference>
<gene>
    <name evidence="9" type="ORF">G7078_07995</name>
</gene>
<dbReference type="InterPro" id="IPR049331">
    <property type="entry name" value="Top1B_N_bact"/>
</dbReference>
<protein>
    <recommendedName>
        <fullName evidence="3">DNA topoisomerase</fullName>
        <ecNumber evidence="3">5.6.2.1</ecNumber>
    </recommendedName>
</protein>
<dbReference type="SUPFAM" id="SSF55869">
    <property type="entry name" value="DNA topoisomerase I domain"/>
    <property type="match status" value="1"/>
</dbReference>
<dbReference type="InterPro" id="IPR011010">
    <property type="entry name" value="DNA_brk_join_enz"/>
</dbReference>
<feature type="domain" description="DNA topoisomerase IB N-terminal" evidence="8">
    <location>
        <begin position="21"/>
        <end position="68"/>
    </location>
</feature>
<accession>A0A6G7ZP86</accession>
<comment type="similarity">
    <text evidence="2">Belongs to the type IB topoisomerase family.</text>
</comment>
<dbReference type="PRINTS" id="PR00416">
    <property type="entry name" value="EUTPISMRASEI"/>
</dbReference>
<evidence type="ECO:0000256" key="2">
    <source>
        <dbReference type="ARBA" id="ARBA00006645"/>
    </source>
</evidence>
<comment type="catalytic activity">
    <reaction evidence="1">
        <text>ATP-independent breakage of single-stranded DNA, followed by passage and rejoining.</text>
        <dbReference type="EC" id="5.6.2.1"/>
    </reaction>
</comment>
<dbReference type="Gene3D" id="3.30.66.10">
    <property type="entry name" value="DNA topoisomerase I domain"/>
    <property type="match status" value="1"/>
</dbReference>
<dbReference type="InterPro" id="IPR035447">
    <property type="entry name" value="DNA_topo_I_N_sf"/>
</dbReference>
<evidence type="ECO:0000259" key="8">
    <source>
        <dbReference type="Pfam" id="PF21338"/>
    </source>
</evidence>
<sequence length="342" mass="39081">MLRHSSDTEPGITRKRMGRYWAYFDADGKRITDREEIDRLNAIALPPAYEQAWFCAKPNGHLQATGVDARGRKQYRYHPLFREKREQAKYDGLLDFGKKLPRLRRRVEQDLKRRKLDRDTVLAAVVRLLDTEHIRIGNEQYARTNKSFGATTLRNRHLRRKGSALMMRFTGKHGIAHEVRITDSRLKRICKHCQDLPGQMLFQYLDDDGEPRPIASGDVNDYIKRATGGDFTAKHFRTWGASVIAFEQMLEKVENARISLKTVIEPVAEALGNTAAISRKSYVHPQLLEALKDDPRDPLNGQGAPAARKRLSSAEVGLLDFLARSGKRRKRKVTRQSQPAAA</sequence>
<organism evidence="9 10">
    <name type="scientific">Sphingomonas sinipercae</name>
    <dbReference type="NCBI Taxonomy" id="2714944"/>
    <lineage>
        <taxon>Bacteria</taxon>
        <taxon>Pseudomonadati</taxon>
        <taxon>Pseudomonadota</taxon>
        <taxon>Alphaproteobacteria</taxon>
        <taxon>Sphingomonadales</taxon>
        <taxon>Sphingomonadaceae</taxon>
        <taxon>Sphingomonas</taxon>
    </lineage>
</organism>
<dbReference type="AlphaFoldDB" id="A0A6G7ZP86"/>
<dbReference type="Pfam" id="PF01028">
    <property type="entry name" value="Topoisom_I"/>
    <property type="match status" value="1"/>
</dbReference>
<dbReference type="EC" id="5.6.2.1" evidence="3"/>
<dbReference type="InterPro" id="IPR014711">
    <property type="entry name" value="TopoI_cat_a-hlx-sub_euk"/>
</dbReference>
<evidence type="ECO:0000256" key="4">
    <source>
        <dbReference type="ARBA" id="ARBA00023029"/>
    </source>
</evidence>
<evidence type="ECO:0000256" key="3">
    <source>
        <dbReference type="ARBA" id="ARBA00012891"/>
    </source>
</evidence>
<dbReference type="PROSITE" id="PS52038">
    <property type="entry name" value="TOPO_IB_2"/>
    <property type="match status" value="1"/>
</dbReference>
<evidence type="ECO:0000259" key="7">
    <source>
        <dbReference type="Pfam" id="PF01028"/>
    </source>
</evidence>
<dbReference type="Proteomes" id="UP000502502">
    <property type="component" value="Chromosome"/>
</dbReference>
<dbReference type="GO" id="GO:0006265">
    <property type="term" value="P:DNA topological change"/>
    <property type="evidence" value="ECO:0007669"/>
    <property type="project" value="InterPro"/>
</dbReference>
<dbReference type="GO" id="GO:0003917">
    <property type="term" value="F:DNA topoisomerase type I (single strand cut, ATP-independent) activity"/>
    <property type="evidence" value="ECO:0007669"/>
    <property type="project" value="UniProtKB-EC"/>
</dbReference>
<dbReference type="Pfam" id="PF21338">
    <property type="entry name" value="Top1B_N_bact"/>
    <property type="match status" value="1"/>
</dbReference>